<dbReference type="PANTHER" id="PTHR48207">
    <property type="entry name" value="SUCCINATE--HYDROXYMETHYLGLUTARATE COA-TRANSFERASE"/>
    <property type="match status" value="1"/>
</dbReference>
<evidence type="ECO:0000313" key="5">
    <source>
        <dbReference type="EMBL" id="RHK94383.1"/>
    </source>
</evidence>
<reference evidence="7 8" key="2">
    <citation type="submission" date="2018-08" db="EMBL/GenBank/DDBJ databases">
        <title>A genome reference for cultivated species of the human gut microbiota.</title>
        <authorList>
            <person name="Zou Y."/>
            <person name="Xue W."/>
            <person name="Luo G."/>
        </authorList>
    </citation>
    <scope>NUCLEOTIDE SEQUENCE [LARGE SCALE GENOMIC DNA]</scope>
    <source>
        <strain evidence="4 7">AF14-23</strain>
        <strain evidence="3 8">AF29-2BH</strain>
        <strain evidence="5 9">AF39-4</strain>
    </source>
</reference>
<evidence type="ECO:0000313" key="7">
    <source>
        <dbReference type="Proteomes" id="UP000265828"/>
    </source>
</evidence>
<gene>
    <name evidence="2" type="primary">frc_2</name>
    <name evidence="5" type="ORF">DW040_12020</name>
    <name evidence="4" type="ORF">DWW07_13715</name>
    <name evidence="3" type="ORF">DWZ12_12865</name>
    <name evidence="2" type="ORF">ERS852394_02466</name>
</gene>
<dbReference type="EMBL" id="QRSS01000017">
    <property type="protein sequence ID" value="RGQ03380.1"/>
    <property type="molecule type" value="Genomic_DNA"/>
</dbReference>
<reference evidence="2 6" key="1">
    <citation type="submission" date="2015-09" db="EMBL/GenBank/DDBJ databases">
        <authorList>
            <consortium name="Pathogen Informatics"/>
        </authorList>
    </citation>
    <scope>NUCLEOTIDE SEQUENCE [LARGE SCALE GENOMIC DNA]</scope>
    <source>
        <strain evidence="2 6">2789STDY5608837</strain>
    </source>
</reference>
<evidence type="ECO:0000313" key="2">
    <source>
        <dbReference type="EMBL" id="CUO55484.1"/>
    </source>
</evidence>
<dbReference type="Pfam" id="PF02515">
    <property type="entry name" value="CoA_transf_3"/>
    <property type="match status" value="1"/>
</dbReference>
<evidence type="ECO:0000313" key="9">
    <source>
        <dbReference type="Proteomes" id="UP000284267"/>
    </source>
</evidence>
<dbReference type="EC" id="2.8.3.16" evidence="2"/>
<dbReference type="RefSeq" id="WP_044925788.1">
    <property type="nucleotide sequence ID" value="NZ_CABJDZ010000005.1"/>
</dbReference>
<dbReference type="GO" id="GO:0033608">
    <property type="term" value="F:formyl-CoA transferase activity"/>
    <property type="evidence" value="ECO:0007669"/>
    <property type="project" value="UniProtKB-EC"/>
</dbReference>
<dbReference type="Proteomes" id="UP000095409">
    <property type="component" value="Unassembled WGS sequence"/>
</dbReference>
<dbReference type="EMBL" id="QRZI01000010">
    <property type="protein sequence ID" value="RGV62138.1"/>
    <property type="molecule type" value="Genomic_DNA"/>
</dbReference>
<dbReference type="Gene3D" id="3.30.1540.10">
    <property type="entry name" value="formyl-coa transferase, domain 3"/>
    <property type="match status" value="1"/>
</dbReference>
<dbReference type="InterPro" id="IPR003673">
    <property type="entry name" value="CoA-Trfase_fam_III"/>
</dbReference>
<accession>A0A174FZ41</accession>
<evidence type="ECO:0000313" key="6">
    <source>
        <dbReference type="Proteomes" id="UP000095409"/>
    </source>
</evidence>
<dbReference type="SUPFAM" id="SSF89796">
    <property type="entry name" value="CoA-transferase family III (CaiB/BaiF)"/>
    <property type="match status" value="1"/>
</dbReference>
<protein>
    <submittedName>
        <fullName evidence="3">CoA transferase</fullName>
    </submittedName>
    <submittedName>
        <fullName evidence="2">Formyl-coenzyme A transferase</fullName>
        <ecNumber evidence="2">2.8.3.16</ecNumber>
    </submittedName>
</protein>
<keyword evidence="1 2" id="KW-0808">Transferase</keyword>
<organism evidence="2 6">
    <name type="scientific">Blautia obeum</name>
    <dbReference type="NCBI Taxonomy" id="40520"/>
    <lineage>
        <taxon>Bacteria</taxon>
        <taxon>Bacillati</taxon>
        <taxon>Bacillota</taxon>
        <taxon>Clostridia</taxon>
        <taxon>Lachnospirales</taxon>
        <taxon>Lachnospiraceae</taxon>
        <taxon>Blautia</taxon>
    </lineage>
</organism>
<dbReference type="InterPro" id="IPR023606">
    <property type="entry name" value="CoA-Trfase_III_dom_1_sf"/>
</dbReference>
<sequence length="386" mass="42734">MKLLDGILVLDFSQYLAGPSCAMRLADMGARVIKVERPGSGDSGRKMTLENLVVGKDSMNFLAINRGKESFCANMKDPEDLKILKALIKKADVMIENFRPGVMKKNGLDYASVSQWNPGIVYATVTGYGQEGPWKTKPGQDLLIQSMSGLAWLNGNGGDPPAPFGLSVVDSYAGTHMAEGILAALIRRTKTKRGGLVEVTLMESALDMQFEGISTYLSNGHHLPVRATCNNAHPLLGAPYGIYETKDGYIALAMGSLEQLGRLLKIEKLFLYNSDKDAFIKRDEIKQIIADKLKTESTTHWLEILQKEDYWCSDVYSWEKMIESEGFKNLDFLQTFVFPNGESMTTTRCPISVNGEKMGSSLRGPLLGEHTEKIIEEMKLREEAAD</sequence>
<dbReference type="Proteomes" id="UP000265828">
    <property type="component" value="Unassembled WGS sequence"/>
</dbReference>
<evidence type="ECO:0000256" key="1">
    <source>
        <dbReference type="ARBA" id="ARBA00022679"/>
    </source>
</evidence>
<dbReference type="AlphaFoldDB" id="A0A174FZ41"/>
<name>A0A174FZ41_9FIRM</name>
<dbReference type="Proteomes" id="UP000283585">
    <property type="component" value="Unassembled WGS sequence"/>
</dbReference>
<evidence type="ECO:0000313" key="8">
    <source>
        <dbReference type="Proteomes" id="UP000283585"/>
    </source>
</evidence>
<evidence type="ECO:0000313" key="3">
    <source>
        <dbReference type="EMBL" id="RGQ03380.1"/>
    </source>
</evidence>
<dbReference type="GeneID" id="79802694"/>
<dbReference type="Proteomes" id="UP000284267">
    <property type="component" value="Unassembled WGS sequence"/>
</dbReference>
<dbReference type="InterPro" id="IPR044855">
    <property type="entry name" value="CoA-Trfase_III_dom3_sf"/>
</dbReference>
<dbReference type="EMBL" id="QROE01000005">
    <property type="protein sequence ID" value="RHK94383.1"/>
    <property type="molecule type" value="Genomic_DNA"/>
</dbReference>
<dbReference type="InterPro" id="IPR050483">
    <property type="entry name" value="CoA-transferase_III_domain"/>
</dbReference>
<dbReference type="PANTHER" id="PTHR48207:SF4">
    <property type="entry name" value="BLL6097 PROTEIN"/>
    <property type="match status" value="1"/>
</dbReference>
<dbReference type="Gene3D" id="3.40.50.10540">
    <property type="entry name" value="Crotonobetainyl-coa:carnitine coa-transferase, domain 1"/>
    <property type="match status" value="1"/>
</dbReference>
<evidence type="ECO:0000313" key="4">
    <source>
        <dbReference type="EMBL" id="RGV62138.1"/>
    </source>
</evidence>
<proteinExistence type="predicted"/>
<dbReference type="EMBL" id="CYZD01000014">
    <property type="protein sequence ID" value="CUO55484.1"/>
    <property type="molecule type" value="Genomic_DNA"/>
</dbReference>